<dbReference type="STRING" id="537007.BLAHAN_04368"/>
<dbReference type="Pfam" id="PF02278">
    <property type="entry name" value="Lyase_8"/>
    <property type="match status" value="1"/>
</dbReference>
<feature type="active site" evidence="4">
    <location>
        <position position="391"/>
    </location>
</feature>
<keyword evidence="9" id="KW-1185">Reference proteome</keyword>
<dbReference type="InterPro" id="IPR014718">
    <property type="entry name" value="GH-type_carb-bd"/>
</dbReference>
<dbReference type="InterPro" id="IPR004103">
    <property type="entry name" value="Lyase_8_C"/>
</dbReference>
<dbReference type="Gene3D" id="1.50.10.100">
    <property type="entry name" value="Chondroitin AC/alginate lyase"/>
    <property type="match status" value="1"/>
</dbReference>
<dbReference type="PANTHER" id="PTHR38481">
    <property type="entry name" value="HYALURONATE LYASE"/>
    <property type="match status" value="1"/>
</dbReference>
<gene>
    <name evidence="8" type="ORF">BLAHAN_04368</name>
</gene>
<dbReference type="InterPro" id="IPR008929">
    <property type="entry name" value="Chondroitin_lyas"/>
</dbReference>
<dbReference type="SUPFAM" id="SSF74650">
    <property type="entry name" value="Galactose mutarotase-like"/>
    <property type="match status" value="1"/>
</dbReference>
<keyword evidence="2" id="KW-0732">Signal</keyword>
<dbReference type="InterPro" id="IPR011013">
    <property type="entry name" value="Gal_mutarotase_sf_dom"/>
</dbReference>
<dbReference type="InterPro" id="IPR012970">
    <property type="entry name" value="Lyase_8_alpha_N"/>
</dbReference>
<accession>C9L4S1</accession>
<dbReference type="Gene3D" id="2.60.220.10">
    <property type="entry name" value="Polysaccharide lyase family 8-like, C-terminal"/>
    <property type="match status" value="1"/>
</dbReference>
<feature type="domain" description="Polysaccharide lyase family 8 C-terminal" evidence="6">
    <location>
        <begin position="832"/>
        <end position="896"/>
    </location>
</feature>
<comment type="caution">
    <text evidence="8">The sequence shown here is derived from an EMBL/GenBank/DDBJ whole genome shotgun (WGS) entry which is preliminary data.</text>
</comment>
<comment type="similarity">
    <text evidence="1">Belongs to the polysaccharide lyase 8 family.</text>
</comment>
<dbReference type="Pfam" id="PF02884">
    <property type="entry name" value="Lyase_8_C"/>
    <property type="match status" value="1"/>
</dbReference>
<dbReference type="GO" id="GO:0030246">
    <property type="term" value="F:carbohydrate binding"/>
    <property type="evidence" value="ECO:0007669"/>
    <property type="project" value="InterPro"/>
</dbReference>
<dbReference type="eggNOG" id="COG5492">
    <property type="taxonomic scope" value="Bacteria"/>
</dbReference>
<dbReference type="AlphaFoldDB" id="C9L4S1"/>
<evidence type="ECO:0000256" key="1">
    <source>
        <dbReference type="ARBA" id="ARBA00006699"/>
    </source>
</evidence>
<dbReference type="InterPro" id="IPR038970">
    <property type="entry name" value="Lyase_8"/>
</dbReference>
<feature type="active site" evidence="4">
    <location>
        <position position="445"/>
    </location>
</feature>
<feature type="domain" description="Polysaccharide lyase family 8 central" evidence="5">
    <location>
        <begin position="527"/>
        <end position="818"/>
    </location>
</feature>
<feature type="active site" evidence="4">
    <location>
        <position position="382"/>
    </location>
</feature>
<evidence type="ECO:0000313" key="9">
    <source>
        <dbReference type="Proteomes" id="UP000003755"/>
    </source>
</evidence>
<dbReference type="SUPFAM" id="SSF49863">
    <property type="entry name" value="Hyaluronate lyase-like, C-terminal domain"/>
    <property type="match status" value="1"/>
</dbReference>
<evidence type="ECO:0000256" key="3">
    <source>
        <dbReference type="ARBA" id="ARBA00023239"/>
    </source>
</evidence>
<keyword evidence="3 8" id="KW-0456">Lyase</keyword>
<dbReference type="InterPro" id="IPR003159">
    <property type="entry name" value="Lyase_8_central_dom"/>
</dbReference>
<dbReference type="HOGENOM" id="CLU_004172_4_1_9"/>
<reference evidence="8" key="1">
    <citation type="submission" date="2009-09" db="EMBL/GenBank/DDBJ databases">
        <authorList>
            <person name="Weinstock G."/>
            <person name="Sodergren E."/>
            <person name="Clifton S."/>
            <person name="Fulton L."/>
            <person name="Fulton B."/>
            <person name="Courtney L."/>
            <person name="Fronick C."/>
            <person name="Harrison M."/>
            <person name="Strong C."/>
            <person name="Farmer C."/>
            <person name="Delahaunty K."/>
            <person name="Markovic C."/>
            <person name="Hall O."/>
            <person name="Minx P."/>
            <person name="Tomlinson C."/>
            <person name="Mitreva M."/>
            <person name="Nelson J."/>
            <person name="Hou S."/>
            <person name="Wollam A."/>
            <person name="Pepin K.H."/>
            <person name="Johnson M."/>
            <person name="Bhonagiri V."/>
            <person name="Nash W.E."/>
            <person name="Warren W."/>
            <person name="Chinwalla A."/>
            <person name="Mardis E.R."/>
            <person name="Wilson R.K."/>
        </authorList>
    </citation>
    <scope>NUCLEOTIDE SEQUENCE [LARGE SCALE GENOMIC DNA]</scope>
    <source>
        <strain evidence="8">DSM 20583</strain>
    </source>
</reference>
<dbReference type="PANTHER" id="PTHR38481:SF1">
    <property type="entry name" value="HYALURONATE LYASE"/>
    <property type="match status" value="1"/>
</dbReference>
<dbReference type="KEGG" id="bhan:CGC63_02885"/>
<proteinExistence type="inferred from homology"/>
<name>C9L4S1_BLAHA</name>
<dbReference type="GO" id="GO:0005576">
    <property type="term" value="C:extracellular region"/>
    <property type="evidence" value="ECO:0007669"/>
    <property type="project" value="InterPro"/>
</dbReference>
<evidence type="ECO:0000313" key="8">
    <source>
        <dbReference type="EMBL" id="EEX22755.1"/>
    </source>
</evidence>
<sequence>MANIKGKRKMESIRLIKGQTVQLRKPENFSDKVFGSTGFLRYDGNFLKNAGYYKIKRELRVGEEEGERKSEETKAEHLLEIEKVSAQEICIRAKNKGKVAVVLKDHTGKEKKWNVEILHENPKNLPDVSKDDFREIRFRWKQLLTGKELKNTEEGRKLLGKINKEAENVWKQYFYKGQETCKSIPWKEILQEETEIPYVDDAIQFASAFRKVQILCKAYGAEGGLLYKNEELWRDIIHILDFLCNQCYVPKTQTNNWWMWEIGIPKELIPSLIILFESLTKEQIWRYTEGISFFQPDPFHEGVIGTASTHGQGYRRGQGANIIDCSTIAVGLGALREDNELVYLGMLASAETFVIKNVKESSEISKKGYESGFYADGSYLDHVKVPYLGAYGIEFMKGAAKIPYLLYKTPWKYPDYVWKNLETYIIHGFGNAIYKGCMLDCLKGRSVSRPTWSNRDIGREAMKISVRLLDFLGENGRKTVLPMLKEWIEEDKGFLDSLKNVEDIDIKDRAKKLLSDTSVRSEVPSVHKLYPLMDRVIHRRKKYLFAVSMYSERIQNTEIMNHENRFGWHQNNGMTYLYDADNQYTENYWNTVNPFRLSGTTVVPVNIGNGKPDSSGYVQGGDFCSKESWVGGTGIENFGISGMAFSGKVQTVSGDPAVSYAPDLKGKKSWFMFEKEIVCLGAGITNKNVEIPVETIIENKKLRKDGSNQFLINGESPDVLLRKADIKELVNRSKNMSGTSFEQVRWAHLEGNHSTGTGYYFPEENTEIQVCRGETTGNWKDIGMFEGESTENYLEMWVDHGKNPDNASYSYVLLPETSVEETENYVREPKITILENSSKVQAVYHRKLGITGINFWQEQGGSIGGITSDKAASVMLQETAKGTLKISVSDPTMKNQGEIRIMLGKDTVLIFRMAGKNGRSCLAELPIHSI</sequence>
<dbReference type="EMBL" id="ABYU02000010">
    <property type="protein sequence ID" value="EEX22755.1"/>
    <property type="molecule type" value="Genomic_DNA"/>
</dbReference>
<dbReference type="CDD" id="cd01083">
    <property type="entry name" value="GAG_Lyase"/>
    <property type="match status" value="1"/>
</dbReference>
<evidence type="ECO:0000259" key="7">
    <source>
        <dbReference type="Pfam" id="PF08124"/>
    </source>
</evidence>
<dbReference type="GO" id="GO:0016837">
    <property type="term" value="F:carbon-oxygen lyase activity, acting on polysaccharides"/>
    <property type="evidence" value="ECO:0007669"/>
    <property type="project" value="UniProtKB-ARBA"/>
</dbReference>
<dbReference type="Pfam" id="PF08124">
    <property type="entry name" value="Lyase_8_N"/>
    <property type="match status" value="1"/>
</dbReference>
<evidence type="ECO:0000259" key="5">
    <source>
        <dbReference type="Pfam" id="PF02278"/>
    </source>
</evidence>
<protein>
    <submittedName>
        <fullName evidence="8">Polysaccharide lyase family 8, super-sandwich domain protein</fullName>
    </submittedName>
</protein>
<feature type="domain" description="Polysaccharide lyase 8 N-terminal alpha-helical" evidence="7">
    <location>
        <begin position="140"/>
        <end position="477"/>
    </location>
</feature>
<organism evidence="8 9">
    <name type="scientific">Blautia hansenii DSM 20583</name>
    <dbReference type="NCBI Taxonomy" id="537007"/>
    <lineage>
        <taxon>Bacteria</taxon>
        <taxon>Bacillati</taxon>
        <taxon>Bacillota</taxon>
        <taxon>Clostridia</taxon>
        <taxon>Lachnospirales</taxon>
        <taxon>Lachnospiraceae</taxon>
        <taxon>Blautia</taxon>
    </lineage>
</organism>
<dbReference type="Gene3D" id="2.70.98.10">
    <property type="match status" value="1"/>
</dbReference>
<evidence type="ECO:0000256" key="2">
    <source>
        <dbReference type="ARBA" id="ARBA00022729"/>
    </source>
</evidence>
<evidence type="ECO:0000259" key="6">
    <source>
        <dbReference type="Pfam" id="PF02884"/>
    </source>
</evidence>
<dbReference type="Proteomes" id="UP000003755">
    <property type="component" value="Unassembled WGS sequence"/>
</dbReference>
<dbReference type="InterPro" id="IPR011071">
    <property type="entry name" value="Lyase_8-like_C"/>
</dbReference>
<dbReference type="SUPFAM" id="SSF48230">
    <property type="entry name" value="Chondroitin AC/alginate lyase"/>
    <property type="match status" value="1"/>
</dbReference>
<evidence type="ECO:0000256" key="4">
    <source>
        <dbReference type="PIRSR" id="PIRSR638970-1"/>
    </source>
</evidence>
<dbReference type="GO" id="GO:0005975">
    <property type="term" value="P:carbohydrate metabolic process"/>
    <property type="evidence" value="ECO:0007669"/>
    <property type="project" value="InterPro"/>
</dbReference>